<sequence length="74" mass="7939">MKGLPIGLILKLIKALAGGGKEFADAKRRDSPGGKKITKAEGKRIWRALKRGLLPVVAEELGAEIDDLDSDLDD</sequence>
<comment type="caution">
    <text evidence="1">The sequence shown here is derived from an EMBL/GenBank/DDBJ whole genome shotgun (WGS) entry which is preliminary data.</text>
</comment>
<accession>A0A0F9JQB4</accession>
<dbReference type="AlphaFoldDB" id="A0A0F9JQB4"/>
<name>A0A0F9JQB4_9ZZZZ</name>
<dbReference type="EMBL" id="LAZR01009532">
    <property type="protein sequence ID" value="KKM72079.1"/>
    <property type="molecule type" value="Genomic_DNA"/>
</dbReference>
<protein>
    <submittedName>
        <fullName evidence="1">Uncharacterized protein</fullName>
    </submittedName>
</protein>
<gene>
    <name evidence="1" type="ORF">LCGC14_1424200</name>
</gene>
<reference evidence="1" key="1">
    <citation type="journal article" date="2015" name="Nature">
        <title>Complex archaea that bridge the gap between prokaryotes and eukaryotes.</title>
        <authorList>
            <person name="Spang A."/>
            <person name="Saw J.H."/>
            <person name="Jorgensen S.L."/>
            <person name="Zaremba-Niedzwiedzka K."/>
            <person name="Martijn J."/>
            <person name="Lind A.E."/>
            <person name="van Eijk R."/>
            <person name="Schleper C."/>
            <person name="Guy L."/>
            <person name="Ettema T.J."/>
        </authorList>
    </citation>
    <scope>NUCLEOTIDE SEQUENCE</scope>
</reference>
<proteinExistence type="predicted"/>
<evidence type="ECO:0000313" key="1">
    <source>
        <dbReference type="EMBL" id="KKM72079.1"/>
    </source>
</evidence>
<organism evidence="1">
    <name type="scientific">marine sediment metagenome</name>
    <dbReference type="NCBI Taxonomy" id="412755"/>
    <lineage>
        <taxon>unclassified sequences</taxon>
        <taxon>metagenomes</taxon>
        <taxon>ecological metagenomes</taxon>
    </lineage>
</organism>